<dbReference type="HOGENOM" id="CLU_2094226_0_0_4"/>
<sequence>MLDGVFTVGALMAFMSYKSQFESKAGSLIDQFVQIKMLGLHAERLADIVLEETENEQNNDFRLPENLEHFDIQIENVSFRYAENEPYILQDFSLIIKQGTAKIPAATGIFVRLSPV</sequence>
<proteinExistence type="predicted"/>
<evidence type="ECO:0000313" key="1">
    <source>
        <dbReference type="EMBL" id="CBA04019.1"/>
    </source>
</evidence>
<dbReference type="Proteomes" id="UP000002054">
    <property type="component" value="Chromosome"/>
</dbReference>
<dbReference type="EMBL" id="AM889136">
    <property type="protein sequence ID" value="CBA04019.1"/>
    <property type="molecule type" value="Genomic_DNA"/>
</dbReference>
<name>C6S590_NEIML</name>
<accession>C6S590</accession>
<evidence type="ECO:0000313" key="2">
    <source>
        <dbReference type="Proteomes" id="UP000002054"/>
    </source>
</evidence>
<protein>
    <submittedName>
        <fullName evidence="1">Uncharacterized protein</fullName>
    </submittedName>
</protein>
<gene>
    <name evidence="1" type="ordered locus">NMO_0345</name>
</gene>
<dbReference type="KEGG" id="nmi:NMO_0345"/>
<organism evidence="1 2">
    <name type="scientific">Neisseria meningitidis (strain alpha14)</name>
    <dbReference type="NCBI Taxonomy" id="662598"/>
    <lineage>
        <taxon>Bacteria</taxon>
        <taxon>Pseudomonadati</taxon>
        <taxon>Pseudomonadota</taxon>
        <taxon>Betaproteobacteria</taxon>
        <taxon>Neisseriales</taxon>
        <taxon>Neisseriaceae</taxon>
        <taxon>Neisseria</taxon>
    </lineage>
</organism>
<reference evidence="1 2" key="1">
    <citation type="journal article" date="2008" name="Proc. Natl. Acad. Sci. U.S.A.">
        <title>Whole-genome comparison of disease and carriage strains provides insights into virulence evolution in Neisseria meningitidis.</title>
        <authorList>
            <person name="Schoen C."/>
            <person name="Blom J."/>
            <person name="Claus H."/>
            <person name="Schramm-Glueck A."/>
            <person name="Brandt P."/>
            <person name="Mueller T."/>
            <person name="Goesmann A."/>
            <person name="Joseph B."/>
            <person name="Konietzny S."/>
            <person name="Kurzai O."/>
            <person name="Schmitt C."/>
            <person name="Friedrich T."/>
            <person name="Linke B."/>
            <person name="Vogel U."/>
            <person name="Frosch M."/>
        </authorList>
    </citation>
    <scope>NUCLEOTIDE SEQUENCE [LARGE SCALE GENOMIC DNA]</scope>
    <source>
        <strain evidence="2">alpha14</strain>
    </source>
</reference>
<dbReference type="AlphaFoldDB" id="C6S590"/>